<sequence>MAVTLKDIALKAGVTTATVSMVINNKPNISETTKKRVLAIARELNYYPNVIARGLATKRNNAIGVVVPNIASGFIMRIMEGIKNTLRNANYTVILFDTIGQGITEYNLFQKVVYEGRVDGVIVITASSSDAELELFKKEKMPCILVAKHSAILDSIYVNNRGGSYTAVKYLIDKGHRNIGVVTVNRKNLNIEERLDGYRDALVEKSIPFRSELVYEATSDSMTDGAHLANKIINARQSGDNVPTAIFSPAGDMTAIGMIKEFKKRGLKIPEDIAVVGYDDVPAAEVVEPALTTVRQPKLEMGDLAINLIIDKVEKGDKTIESREFAAKFIIRESA</sequence>
<dbReference type="SMART" id="SM00354">
    <property type="entry name" value="HTH_LACI"/>
    <property type="match status" value="1"/>
</dbReference>
<reference evidence="5 6" key="1">
    <citation type="journal article" date="2016" name="Nat. Commun.">
        <title>Thousands of microbial genomes shed light on interconnected biogeochemical processes in an aquifer system.</title>
        <authorList>
            <person name="Anantharaman K."/>
            <person name="Brown C.T."/>
            <person name="Hug L.A."/>
            <person name="Sharon I."/>
            <person name="Castelle C.J."/>
            <person name="Probst A.J."/>
            <person name="Thomas B.C."/>
            <person name="Singh A."/>
            <person name="Wilkins M.J."/>
            <person name="Karaoz U."/>
            <person name="Brodie E.L."/>
            <person name="Williams K.H."/>
            <person name="Hubbard S.S."/>
            <person name="Banfield J.F."/>
        </authorList>
    </citation>
    <scope>NUCLEOTIDE SEQUENCE [LARGE SCALE GENOMIC DNA]</scope>
</reference>
<comment type="caution">
    <text evidence="5">The sequence shown here is derived from an EMBL/GenBank/DDBJ whole genome shotgun (WGS) entry which is preliminary data.</text>
</comment>
<name>A0A1F7FA01_UNCRA</name>
<keyword evidence="3" id="KW-0804">Transcription</keyword>
<dbReference type="PROSITE" id="PS00356">
    <property type="entry name" value="HTH_LACI_1"/>
    <property type="match status" value="1"/>
</dbReference>
<evidence type="ECO:0000259" key="4">
    <source>
        <dbReference type="PROSITE" id="PS50932"/>
    </source>
</evidence>
<dbReference type="Pfam" id="PF13377">
    <property type="entry name" value="Peripla_BP_3"/>
    <property type="match status" value="1"/>
</dbReference>
<dbReference type="InterPro" id="IPR028082">
    <property type="entry name" value="Peripla_BP_I"/>
</dbReference>
<protein>
    <recommendedName>
        <fullName evidence="4">HTH lacI-type domain-containing protein</fullName>
    </recommendedName>
</protein>
<dbReference type="Gene3D" id="1.10.260.40">
    <property type="entry name" value="lambda repressor-like DNA-binding domains"/>
    <property type="match status" value="1"/>
</dbReference>
<dbReference type="AlphaFoldDB" id="A0A1F7FA01"/>
<accession>A0A1F7FA01</accession>
<dbReference type="CDD" id="cd06267">
    <property type="entry name" value="PBP1_LacI_sugar_binding-like"/>
    <property type="match status" value="1"/>
</dbReference>
<keyword evidence="1" id="KW-0805">Transcription regulation</keyword>
<dbReference type="PANTHER" id="PTHR30146:SF109">
    <property type="entry name" value="HTH-TYPE TRANSCRIPTIONAL REGULATOR GALS"/>
    <property type="match status" value="1"/>
</dbReference>
<evidence type="ECO:0000256" key="2">
    <source>
        <dbReference type="ARBA" id="ARBA00023125"/>
    </source>
</evidence>
<gene>
    <name evidence="5" type="ORF">A2519_15735</name>
</gene>
<dbReference type="GO" id="GO:0003700">
    <property type="term" value="F:DNA-binding transcription factor activity"/>
    <property type="evidence" value="ECO:0007669"/>
    <property type="project" value="TreeGrafter"/>
</dbReference>
<dbReference type="SUPFAM" id="SSF47413">
    <property type="entry name" value="lambda repressor-like DNA-binding domains"/>
    <property type="match status" value="1"/>
</dbReference>
<dbReference type="PANTHER" id="PTHR30146">
    <property type="entry name" value="LACI-RELATED TRANSCRIPTIONAL REPRESSOR"/>
    <property type="match status" value="1"/>
</dbReference>
<evidence type="ECO:0000256" key="3">
    <source>
        <dbReference type="ARBA" id="ARBA00023163"/>
    </source>
</evidence>
<dbReference type="InterPro" id="IPR010982">
    <property type="entry name" value="Lambda_DNA-bd_dom_sf"/>
</dbReference>
<organism evidence="5 6">
    <name type="scientific">Candidatus Raymondbacteria bacterium RIFOXYD12_FULL_49_13</name>
    <dbReference type="NCBI Taxonomy" id="1817890"/>
    <lineage>
        <taxon>Bacteria</taxon>
        <taxon>Raymondiibacteriota</taxon>
    </lineage>
</organism>
<proteinExistence type="predicted"/>
<feature type="domain" description="HTH lacI-type" evidence="4">
    <location>
        <begin position="3"/>
        <end position="57"/>
    </location>
</feature>
<dbReference type="Proteomes" id="UP000179243">
    <property type="component" value="Unassembled WGS sequence"/>
</dbReference>
<evidence type="ECO:0000313" key="6">
    <source>
        <dbReference type="Proteomes" id="UP000179243"/>
    </source>
</evidence>
<dbReference type="InterPro" id="IPR000843">
    <property type="entry name" value="HTH_LacI"/>
</dbReference>
<keyword evidence="2" id="KW-0238">DNA-binding</keyword>
<dbReference type="GO" id="GO:0000976">
    <property type="term" value="F:transcription cis-regulatory region binding"/>
    <property type="evidence" value="ECO:0007669"/>
    <property type="project" value="TreeGrafter"/>
</dbReference>
<evidence type="ECO:0000256" key="1">
    <source>
        <dbReference type="ARBA" id="ARBA00023015"/>
    </source>
</evidence>
<dbReference type="EMBL" id="MFYX01000089">
    <property type="protein sequence ID" value="OGK03485.1"/>
    <property type="molecule type" value="Genomic_DNA"/>
</dbReference>
<dbReference type="Pfam" id="PF00356">
    <property type="entry name" value="LacI"/>
    <property type="match status" value="1"/>
</dbReference>
<evidence type="ECO:0000313" key="5">
    <source>
        <dbReference type="EMBL" id="OGK03485.1"/>
    </source>
</evidence>
<dbReference type="CDD" id="cd01392">
    <property type="entry name" value="HTH_LacI"/>
    <property type="match status" value="1"/>
</dbReference>
<dbReference type="InterPro" id="IPR046335">
    <property type="entry name" value="LacI/GalR-like_sensor"/>
</dbReference>
<dbReference type="Gene3D" id="3.40.50.2300">
    <property type="match status" value="2"/>
</dbReference>
<dbReference type="PROSITE" id="PS50932">
    <property type="entry name" value="HTH_LACI_2"/>
    <property type="match status" value="1"/>
</dbReference>
<dbReference type="SUPFAM" id="SSF53822">
    <property type="entry name" value="Periplasmic binding protein-like I"/>
    <property type="match status" value="1"/>
</dbReference>